<dbReference type="GO" id="GO:0004386">
    <property type="term" value="F:helicase activity"/>
    <property type="evidence" value="ECO:0007669"/>
    <property type="project" value="UniProtKB-KW"/>
</dbReference>
<dbReference type="EMBL" id="BK029940">
    <property type="protein sequence ID" value="DAD55615.1"/>
    <property type="molecule type" value="Genomic_DNA"/>
</dbReference>
<keyword evidence="3" id="KW-0067">ATP-binding</keyword>
<dbReference type="Pfam" id="PF14490">
    <property type="entry name" value="HHH_RecD2"/>
    <property type="match status" value="1"/>
</dbReference>
<feature type="domain" description="ATP-dependent RecD2 DNA helicase-like helix-hairpin-helix" evidence="2">
    <location>
        <begin position="162"/>
        <end position="251"/>
    </location>
</feature>
<evidence type="ECO:0000259" key="2">
    <source>
        <dbReference type="Pfam" id="PF14490"/>
    </source>
</evidence>
<dbReference type="Gene3D" id="3.40.50.300">
    <property type="entry name" value="P-loop containing nucleotide triphosphate hydrolases"/>
    <property type="match status" value="2"/>
</dbReference>
<feature type="domain" description="UvrD-like helicase C-terminal" evidence="1">
    <location>
        <begin position="705"/>
        <end position="753"/>
    </location>
</feature>
<keyword evidence="3" id="KW-0378">Hydrolase</keyword>
<dbReference type="CDD" id="cd18809">
    <property type="entry name" value="SF1_C_RecD"/>
    <property type="match status" value="1"/>
</dbReference>
<dbReference type="SUPFAM" id="SSF52540">
    <property type="entry name" value="P-loop containing nucleoside triphosphate hydrolases"/>
    <property type="match status" value="2"/>
</dbReference>
<evidence type="ECO:0000313" key="3">
    <source>
        <dbReference type="EMBL" id="DAD55615.1"/>
    </source>
</evidence>
<evidence type="ECO:0000259" key="1">
    <source>
        <dbReference type="Pfam" id="PF13538"/>
    </source>
</evidence>
<name>A0A8D9UHK1_9VIRU</name>
<dbReference type="InterPro" id="IPR027785">
    <property type="entry name" value="UvrD-like_helicase_C"/>
</dbReference>
<sequence>MNVDTEEKFIKIKASHSKTLYPSTGIGSDGKNWGIVSWNILEVEQGSPTMSVYGEVTFTGEYTDGIDPNSAYVLLGKEVEHPKYGVQYQLVYYNKDIDFSNQKNQRAFLRTFLSEGQMDELFAVCEDPLQAIADHDIETLKKAKGIGDYISNCIIERFEASKDMSTVYLELDKVGFSPNFISKLIEKYKAPQKVIDVVKNNPYQLVKDIKGVGFFTADKVALRSGYKTYDTKRIKSYILWYLDAQGEEGHSWVSAGELMGSLYEDLGGKQSLTVEDEDGNLVNNVGKAIKELQDEELIRVEEGDTKSGRRVYLMSFWNLEKDIAYHLKRLLQGNNYFVANDFEEKIKKAETKQGFQFTQEQIDGIKLGIEKQVCVISGLAGSGKSSLVTGILSVLDEYTFAQCALSGKAAARLQEVTGKEGFTIHRLLGYTGGCGFSYGEDNPLPYDIIILDEVSMVGGEIFLDLIRAIPTGSKLLMLGDMGQLESIGSLNLAADMINSKEIPTVELKEVHRQAKASGILTTAYNVRNGIQLYQDTDYEGIETRGDLQDMVLDIRNEKDDDRKDTIAYFEKYFNSPLVNGDIEKIQIISPVKERGDACVHNLNLDIQKLINPVDLNESRPRIYVQKMKDASGNDRSFWIQEGDKVMCIKNNYKVFDTSGAQTAMYNGWTGVVTSIDYENAIVDFDLGDAPIILKHKEVKEHLILGYACTTHKYQGSGCPVIIGVIDYSTPPMMLCQQQIYTLLTRAKKLCVLVAQTKALRRSIDTNFVSTKRTFLPEFLK</sequence>
<dbReference type="InterPro" id="IPR027417">
    <property type="entry name" value="P-loop_NTPase"/>
</dbReference>
<dbReference type="Gene3D" id="2.30.30.940">
    <property type="match status" value="1"/>
</dbReference>
<dbReference type="CDD" id="cd17933">
    <property type="entry name" value="DEXSc_RecD-like"/>
    <property type="match status" value="1"/>
</dbReference>
<organism evidence="3">
    <name type="scientific">Bacteriophage sp</name>
    <dbReference type="NCBI Taxonomy" id="38018"/>
    <lineage>
        <taxon>Viruses</taxon>
    </lineage>
</organism>
<dbReference type="Gene3D" id="1.10.10.2220">
    <property type="match status" value="1"/>
</dbReference>
<keyword evidence="3" id="KW-0347">Helicase</keyword>
<accession>A0A8D9UHK1</accession>
<proteinExistence type="predicted"/>
<protein>
    <submittedName>
        <fullName evidence="3">ATP dependent DNA helicase</fullName>
    </submittedName>
</protein>
<dbReference type="Pfam" id="PF13538">
    <property type="entry name" value="UvrD_C_2"/>
    <property type="match status" value="1"/>
</dbReference>
<keyword evidence="3" id="KW-0547">Nucleotide-binding</keyword>
<dbReference type="Pfam" id="PF13604">
    <property type="entry name" value="AAA_30"/>
    <property type="match status" value="1"/>
</dbReference>
<reference evidence="3" key="1">
    <citation type="journal article" date="2021" name="Proc. Natl. Acad. Sci. U.S.A.">
        <title>A Catalog of Tens of Thousands of Viruses from Human Metagenomes Reveals Hidden Associations with Chronic Diseases.</title>
        <authorList>
            <person name="Tisza M.J."/>
            <person name="Buck C.B."/>
        </authorList>
    </citation>
    <scope>NUCLEOTIDE SEQUENCE</scope>
    <source>
        <strain evidence="3">CtOZu12</strain>
    </source>
</reference>
<dbReference type="InterPro" id="IPR029493">
    <property type="entry name" value="RecD2-like_HHH"/>
</dbReference>